<evidence type="ECO:0000313" key="2">
    <source>
        <dbReference type="Proteomes" id="UP000030003"/>
    </source>
</evidence>
<name>A0A0A0MBJ0_9GAMM</name>
<protein>
    <submittedName>
        <fullName evidence="1">Uncharacterized protein</fullName>
    </submittedName>
</protein>
<dbReference type="Proteomes" id="UP000030003">
    <property type="component" value="Unassembled WGS sequence"/>
</dbReference>
<dbReference type="AlphaFoldDB" id="A0A0A0MBJ0"/>
<reference evidence="1 2" key="1">
    <citation type="submission" date="2013-08" db="EMBL/GenBank/DDBJ databases">
        <title>Genomic analysis of Lysobacter defluvii.</title>
        <authorList>
            <person name="Wang Q."/>
            <person name="Wang G."/>
        </authorList>
    </citation>
    <scope>NUCLEOTIDE SEQUENCE [LARGE SCALE GENOMIC DNA]</scope>
    <source>
        <strain evidence="1 2">IMMIB APB-9</strain>
    </source>
</reference>
<evidence type="ECO:0000313" key="1">
    <source>
        <dbReference type="EMBL" id="KGO99742.1"/>
    </source>
</evidence>
<organism evidence="1 2">
    <name type="scientific">Lysobacter defluvii IMMIB APB-9 = DSM 18482</name>
    <dbReference type="NCBI Taxonomy" id="1385515"/>
    <lineage>
        <taxon>Bacteria</taxon>
        <taxon>Pseudomonadati</taxon>
        <taxon>Pseudomonadota</taxon>
        <taxon>Gammaproteobacteria</taxon>
        <taxon>Lysobacterales</taxon>
        <taxon>Lysobacteraceae</taxon>
        <taxon>Novilysobacter</taxon>
    </lineage>
</organism>
<keyword evidence="2" id="KW-1185">Reference proteome</keyword>
<comment type="caution">
    <text evidence="1">The sequence shown here is derived from an EMBL/GenBank/DDBJ whole genome shotgun (WGS) entry which is preliminary data.</text>
</comment>
<dbReference type="EMBL" id="AVBH01000005">
    <property type="protein sequence ID" value="KGO99742.1"/>
    <property type="molecule type" value="Genomic_DNA"/>
</dbReference>
<dbReference type="STRING" id="1385515.GCA_000423325_00291"/>
<gene>
    <name evidence="1" type="ORF">N791_07645</name>
</gene>
<proteinExistence type="predicted"/>
<sequence length="294" mass="34091">MVNGAESLYLHIRGRRGYGHTVDVWEHLIWRLIGKRVSDEDVQKWTRQHLSTFGLIEITPRDVRNGDELGLLSAEDAYWEDIQLELDPSTLKSLDGLMLLAVLSRCAHRLGMTSQAAHVDKVMSCVANDLSADYQLSTGDREEWLFLVEKSLQGPQWPDRVSLQEIKNAADELRCDRAMPMDTERSMGSLDVHCAWIRAVRRRDQERRGQLFPYRDRCSMFGWLVRNCHEIEEHVSLAHMLAIGVDDEGPSRPPLRMPRNLARRRRRPDYGERGWELFGDQSPYDLIRIEIIDD</sequence>
<accession>A0A0A0MBJ0</accession>